<dbReference type="RefSeq" id="WP_251603808.1">
    <property type="nucleotide sequence ID" value="NZ_JAMQJY010000001.1"/>
</dbReference>
<gene>
    <name evidence="1" type="ORF">NDM98_01550</name>
</gene>
<evidence type="ECO:0000313" key="1">
    <source>
        <dbReference type="EMBL" id="MCM2674331.1"/>
    </source>
</evidence>
<dbReference type="EMBL" id="JAMQJY010000001">
    <property type="protein sequence ID" value="MCM2674331.1"/>
    <property type="molecule type" value="Genomic_DNA"/>
</dbReference>
<reference evidence="1" key="1">
    <citation type="submission" date="2022-06" db="EMBL/GenBank/DDBJ databases">
        <title>Alkalicoccobacillus porphyridii sp. nov., isolated from a marine red alga, Porphyridium purpureum and reclassification of Shouchella plakortidis and Shouchella gibsonii as Alkalicoccobacillus plakortidis comb. nov. and Alkalicoccobacillus gibsonii comb. nov.</title>
        <authorList>
            <person name="Kim K.H."/>
            <person name="Lee J.K."/>
            <person name="Han D.M."/>
            <person name="Baek J.H."/>
            <person name="Jeon C.O."/>
        </authorList>
    </citation>
    <scope>NUCLEOTIDE SEQUENCE</scope>
    <source>
        <strain evidence="1">DSM 19153</strain>
    </source>
</reference>
<comment type="caution">
    <text evidence="1">The sequence shown here is derived from an EMBL/GenBank/DDBJ whole genome shotgun (WGS) entry which is preliminary data.</text>
</comment>
<dbReference type="Gene3D" id="1.20.120.1450">
    <property type="match status" value="1"/>
</dbReference>
<organism evidence="1 2">
    <name type="scientific">Alkalicoccobacillus plakortidis</name>
    <dbReference type="NCBI Taxonomy" id="444060"/>
    <lineage>
        <taxon>Bacteria</taxon>
        <taxon>Bacillati</taxon>
        <taxon>Bacillota</taxon>
        <taxon>Bacilli</taxon>
        <taxon>Bacillales</taxon>
        <taxon>Bacillaceae</taxon>
        <taxon>Alkalicoccobacillus</taxon>
    </lineage>
</organism>
<evidence type="ECO:0000313" key="2">
    <source>
        <dbReference type="Proteomes" id="UP001203665"/>
    </source>
</evidence>
<accession>A0ABT0XEL0</accession>
<keyword evidence="2" id="KW-1185">Reference proteome</keyword>
<dbReference type="Pfam" id="PF07307">
    <property type="entry name" value="HEPPP_synt_1"/>
    <property type="match status" value="1"/>
</dbReference>
<proteinExistence type="predicted"/>
<protein>
    <submittedName>
        <fullName evidence="1">Heptaprenyl diphosphate synthase component 1</fullName>
    </submittedName>
</protein>
<name>A0ABT0XEL0_9BACI</name>
<dbReference type="InterPro" id="IPR009920">
    <property type="entry name" value="HEPPP_synth_su1"/>
</dbReference>
<dbReference type="Proteomes" id="UP001203665">
    <property type="component" value="Unassembled WGS sequence"/>
</dbReference>
<sequence length="261" mass="30183">MVNPSHLHGEVSAIIEKFNQLTYHPYIEKYIPGVGIDEEKCRLFYAALSKKATKEDAFVVTLCALLVQAALDVHEQVSLHPIHSDDTRKNRQLHVLIGDYYSSLYYNLLAEADHVPLTRIFSYTLQEINEQKMDVYEASEVSYEEIAARLTFIQSGLYGKLLEEFELTQYKEVFESLFFYARYIDEWNNWTSGQGSLLMKTIASNDKTVDEQEAFTRKQDSLLTDLDLLMEKHVDLREHIERFLSDSIGPTPIGSTKRKVR</sequence>